<feature type="domain" description="Methyltransferase type 11" evidence="6">
    <location>
        <begin position="73"/>
        <end position="170"/>
    </location>
</feature>
<dbReference type="InterPro" id="IPR013216">
    <property type="entry name" value="Methyltransf_11"/>
</dbReference>
<sequence length="278" mass="31054">MTHTYSQAARQAQDYYNSDDADRFYATLWGGTEDLHVGMFAAPDEPIERANRRTVEQMAALVDALGPELRVIDLGSGYGGTARFLARSYGAATICLNISERQNELNRRINHEQGLDHLIDVLDGSYEAIPLAEASVDLAWSQDAMLHSDNHQQILAEAYRVLKPGGRFIFTDPMQADDAPKEILAPIYARVDLKSLGSVSAYLQAAQTVGFRTSHFHDHSAHLATTYRRIYADLQARYAQLVSEVSPAYLDQMLTGLRHWYTGGEAGYLHWGIFDLTK</sequence>
<keyword evidence="3 7" id="KW-0808">Transferase</keyword>
<evidence type="ECO:0000256" key="4">
    <source>
        <dbReference type="ARBA" id="ARBA00022691"/>
    </source>
</evidence>
<comment type="similarity">
    <text evidence="1">Belongs to the methyltransferase superfamily.</text>
</comment>
<dbReference type="InterPro" id="IPR029063">
    <property type="entry name" value="SAM-dependent_MTases_sf"/>
</dbReference>
<reference evidence="8" key="1">
    <citation type="submission" date="2017-08" db="EMBL/GenBank/DDBJ databases">
        <authorList>
            <person name="Grouzdev D.S."/>
            <person name="Gaisin V.A."/>
            <person name="Rysina M.S."/>
            <person name="Gorlenko V.M."/>
        </authorList>
    </citation>
    <scope>NUCLEOTIDE SEQUENCE [LARGE SCALE GENOMIC DNA]</scope>
    <source>
        <strain evidence="8">Kir15-3F</strain>
    </source>
</reference>
<dbReference type="SUPFAM" id="SSF53335">
    <property type="entry name" value="S-adenosyl-L-methionine-dependent methyltransferases"/>
    <property type="match status" value="1"/>
</dbReference>
<evidence type="ECO:0000259" key="6">
    <source>
        <dbReference type="Pfam" id="PF08241"/>
    </source>
</evidence>
<keyword evidence="2 7" id="KW-0489">Methyltransferase</keyword>
<dbReference type="OrthoDB" id="9769602at2"/>
<dbReference type="EMBL" id="NQWI01000032">
    <property type="protein sequence ID" value="PDW03365.1"/>
    <property type="molecule type" value="Genomic_DNA"/>
</dbReference>
<dbReference type="InterPro" id="IPR050447">
    <property type="entry name" value="Erg6_SMT_methyltransf"/>
</dbReference>
<dbReference type="Pfam" id="PF08241">
    <property type="entry name" value="Methyltransf_11"/>
    <property type="match status" value="1"/>
</dbReference>
<dbReference type="GO" id="GO:0032259">
    <property type="term" value="P:methylation"/>
    <property type="evidence" value="ECO:0007669"/>
    <property type="project" value="UniProtKB-KW"/>
</dbReference>
<dbReference type="PANTHER" id="PTHR44068:SF11">
    <property type="entry name" value="GERANYL DIPHOSPHATE 2-C-METHYLTRANSFERASE"/>
    <property type="match status" value="1"/>
</dbReference>
<dbReference type="RefSeq" id="WP_097643825.1">
    <property type="nucleotide sequence ID" value="NZ_NQWI01000032.1"/>
</dbReference>
<comment type="caution">
    <text evidence="7">The sequence shown here is derived from an EMBL/GenBank/DDBJ whole genome shotgun (WGS) entry which is preliminary data.</text>
</comment>
<dbReference type="GO" id="GO:0019286">
    <property type="term" value="P:glycine betaine biosynthetic process from glycine"/>
    <property type="evidence" value="ECO:0007669"/>
    <property type="project" value="UniProtKB-ARBA"/>
</dbReference>
<evidence type="ECO:0000313" key="7">
    <source>
        <dbReference type="EMBL" id="PDW03365.1"/>
    </source>
</evidence>
<dbReference type="Gene3D" id="3.40.50.150">
    <property type="entry name" value="Vaccinia Virus protein VP39"/>
    <property type="match status" value="1"/>
</dbReference>
<organism evidence="7 8">
    <name type="scientific">Candidatus Viridilinea mediisalina</name>
    <dbReference type="NCBI Taxonomy" id="2024553"/>
    <lineage>
        <taxon>Bacteria</taxon>
        <taxon>Bacillati</taxon>
        <taxon>Chloroflexota</taxon>
        <taxon>Chloroflexia</taxon>
        <taxon>Chloroflexales</taxon>
        <taxon>Chloroflexineae</taxon>
        <taxon>Oscillochloridaceae</taxon>
        <taxon>Candidatus Viridilinea</taxon>
    </lineage>
</organism>
<protein>
    <submittedName>
        <fullName evidence="7">SAM-dependent methyltransferase</fullName>
    </submittedName>
</protein>
<evidence type="ECO:0000256" key="2">
    <source>
        <dbReference type="ARBA" id="ARBA00022603"/>
    </source>
</evidence>
<evidence type="ECO:0000313" key="8">
    <source>
        <dbReference type="Proteomes" id="UP000220527"/>
    </source>
</evidence>
<comment type="pathway">
    <text evidence="5">Amine and polyamine biosynthesis; betaine biosynthesis via glycine pathway; betaine from glycine: step 3/3.</text>
</comment>
<evidence type="ECO:0000256" key="3">
    <source>
        <dbReference type="ARBA" id="ARBA00022679"/>
    </source>
</evidence>
<evidence type="ECO:0000256" key="5">
    <source>
        <dbReference type="ARBA" id="ARBA00060542"/>
    </source>
</evidence>
<keyword evidence="4" id="KW-0949">S-adenosyl-L-methionine</keyword>
<keyword evidence="8" id="KW-1185">Reference proteome</keyword>
<dbReference type="FunFam" id="3.40.50.150:FF:000461">
    <property type="entry name" value="Sarcosine/dimethylglycine N-methyltransferase"/>
    <property type="match status" value="1"/>
</dbReference>
<gene>
    <name evidence="7" type="ORF">CJ255_09270</name>
</gene>
<dbReference type="GO" id="GO:0052729">
    <property type="term" value="F:dimethylglycine N-methyltransferase activity"/>
    <property type="evidence" value="ECO:0007669"/>
    <property type="project" value="UniProtKB-ARBA"/>
</dbReference>
<dbReference type="CDD" id="cd02440">
    <property type="entry name" value="AdoMet_MTases"/>
    <property type="match status" value="1"/>
</dbReference>
<proteinExistence type="inferred from homology"/>
<name>A0A2A6RKD5_9CHLR</name>
<evidence type="ECO:0000256" key="1">
    <source>
        <dbReference type="ARBA" id="ARBA00008361"/>
    </source>
</evidence>
<accession>A0A2A6RKD5</accession>
<dbReference type="PANTHER" id="PTHR44068">
    <property type="entry name" value="ZGC:194242"/>
    <property type="match status" value="1"/>
</dbReference>
<dbReference type="AlphaFoldDB" id="A0A2A6RKD5"/>
<dbReference type="Proteomes" id="UP000220527">
    <property type="component" value="Unassembled WGS sequence"/>
</dbReference>